<proteinExistence type="predicted"/>
<protein>
    <submittedName>
        <fullName evidence="2">Uncharacterized protein</fullName>
    </submittedName>
</protein>
<evidence type="ECO:0000313" key="2">
    <source>
        <dbReference type="EMBL" id="KAI1721915.1"/>
    </source>
</evidence>
<comment type="caution">
    <text evidence="2">The sequence shown here is derived from an EMBL/GenBank/DDBJ whole genome shotgun (WGS) entry which is preliminary data.</text>
</comment>
<dbReference type="EMBL" id="JAKKPZ010000004">
    <property type="protein sequence ID" value="KAI1721915.1"/>
    <property type="molecule type" value="Genomic_DNA"/>
</dbReference>
<keyword evidence="3" id="KW-1185">Reference proteome</keyword>
<dbReference type="Proteomes" id="UP001201812">
    <property type="component" value="Unassembled WGS sequence"/>
</dbReference>
<evidence type="ECO:0000256" key="1">
    <source>
        <dbReference type="SAM" id="SignalP"/>
    </source>
</evidence>
<organism evidence="2 3">
    <name type="scientific">Ditylenchus destructor</name>
    <dbReference type="NCBI Taxonomy" id="166010"/>
    <lineage>
        <taxon>Eukaryota</taxon>
        <taxon>Metazoa</taxon>
        <taxon>Ecdysozoa</taxon>
        <taxon>Nematoda</taxon>
        <taxon>Chromadorea</taxon>
        <taxon>Rhabditida</taxon>
        <taxon>Tylenchina</taxon>
        <taxon>Tylenchomorpha</taxon>
        <taxon>Sphaerularioidea</taxon>
        <taxon>Anguinidae</taxon>
        <taxon>Anguininae</taxon>
        <taxon>Ditylenchus</taxon>
    </lineage>
</organism>
<accession>A0AAD4NE21</accession>
<sequence>MNQRLLLLLFFATIAVLSKDAQSAPQTMIALLGGGTGARGTGPDASQIAAGVDPYFPNWFGTMTGWGR</sequence>
<name>A0AAD4NE21_9BILA</name>
<keyword evidence="1" id="KW-0732">Signal</keyword>
<feature type="signal peptide" evidence="1">
    <location>
        <begin position="1"/>
        <end position="23"/>
    </location>
</feature>
<feature type="chain" id="PRO_5041972808" evidence="1">
    <location>
        <begin position="24"/>
        <end position="68"/>
    </location>
</feature>
<reference evidence="2" key="1">
    <citation type="submission" date="2022-01" db="EMBL/GenBank/DDBJ databases">
        <title>Genome Sequence Resource for Two Populations of Ditylenchus destructor, the Migratory Endoparasitic Phytonematode.</title>
        <authorList>
            <person name="Zhang H."/>
            <person name="Lin R."/>
            <person name="Xie B."/>
        </authorList>
    </citation>
    <scope>NUCLEOTIDE SEQUENCE</scope>
    <source>
        <strain evidence="2">BazhouSP</strain>
    </source>
</reference>
<evidence type="ECO:0000313" key="3">
    <source>
        <dbReference type="Proteomes" id="UP001201812"/>
    </source>
</evidence>
<gene>
    <name evidence="2" type="ORF">DdX_04202</name>
</gene>
<dbReference type="AlphaFoldDB" id="A0AAD4NE21"/>